<gene>
    <name evidence="2" type="ORF">F5891DRAFT_1226938</name>
</gene>
<dbReference type="Pfam" id="PF24483">
    <property type="entry name" value="DUF7582"/>
    <property type="match status" value="1"/>
</dbReference>
<keyword evidence="3" id="KW-1185">Reference proteome</keyword>
<evidence type="ECO:0000259" key="1">
    <source>
        <dbReference type="Pfam" id="PF24483"/>
    </source>
</evidence>
<dbReference type="RefSeq" id="XP_041225942.1">
    <property type="nucleotide sequence ID" value="XM_041369514.1"/>
</dbReference>
<evidence type="ECO:0000313" key="2">
    <source>
        <dbReference type="EMBL" id="KAG1900366.1"/>
    </source>
</evidence>
<dbReference type="AlphaFoldDB" id="A0AAD4E650"/>
<protein>
    <recommendedName>
        <fullName evidence="1">DUF7582 domain-containing protein</fullName>
    </recommendedName>
</protein>
<feature type="domain" description="DUF7582" evidence="1">
    <location>
        <begin position="27"/>
        <end position="159"/>
    </location>
</feature>
<name>A0AAD4E650_9AGAM</name>
<comment type="caution">
    <text evidence="2">The sequence shown here is derived from an EMBL/GenBank/DDBJ whole genome shotgun (WGS) entry which is preliminary data.</text>
</comment>
<evidence type="ECO:0000313" key="3">
    <source>
        <dbReference type="Proteomes" id="UP001195769"/>
    </source>
</evidence>
<proteinExistence type="predicted"/>
<dbReference type="Proteomes" id="UP001195769">
    <property type="component" value="Unassembled WGS sequence"/>
</dbReference>
<dbReference type="EMBL" id="JABBWK010000027">
    <property type="protein sequence ID" value="KAG1900366.1"/>
    <property type="molecule type" value="Genomic_DNA"/>
</dbReference>
<dbReference type="GeneID" id="64663812"/>
<sequence>MGQCFSDTASLTDFVNRPGVEDKQLTAEDIKRGLGLTAKHLKSKKKQITVVAVGGAINTILLRSRASTADVDFFSVDAANNPVLRDGIKSAAKSMQLGEGWMNNHTALFIAPNTKTNLYNEAISDGVVIFDEPGLKVLAAPWMYCLVAKLEKAGKRGNAKSYDMSDASQYLIQESKRRGTKIKVADIEAKAIAYGAKIQEAQIKELKALCGGYIEG</sequence>
<organism evidence="2 3">
    <name type="scientific">Suillus fuscotomentosus</name>
    <dbReference type="NCBI Taxonomy" id="1912939"/>
    <lineage>
        <taxon>Eukaryota</taxon>
        <taxon>Fungi</taxon>
        <taxon>Dikarya</taxon>
        <taxon>Basidiomycota</taxon>
        <taxon>Agaricomycotina</taxon>
        <taxon>Agaricomycetes</taxon>
        <taxon>Agaricomycetidae</taxon>
        <taxon>Boletales</taxon>
        <taxon>Suillineae</taxon>
        <taxon>Suillaceae</taxon>
        <taxon>Suillus</taxon>
    </lineage>
</organism>
<reference evidence="2" key="1">
    <citation type="journal article" date="2020" name="New Phytol.">
        <title>Comparative genomics reveals dynamic genome evolution in host specialist ectomycorrhizal fungi.</title>
        <authorList>
            <person name="Lofgren L.A."/>
            <person name="Nguyen N.H."/>
            <person name="Vilgalys R."/>
            <person name="Ruytinx J."/>
            <person name="Liao H.L."/>
            <person name="Branco S."/>
            <person name="Kuo A."/>
            <person name="LaButti K."/>
            <person name="Lipzen A."/>
            <person name="Andreopoulos W."/>
            <person name="Pangilinan J."/>
            <person name="Riley R."/>
            <person name="Hundley H."/>
            <person name="Na H."/>
            <person name="Barry K."/>
            <person name="Grigoriev I.V."/>
            <person name="Stajich J.E."/>
            <person name="Kennedy P.G."/>
        </authorList>
    </citation>
    <scope>NUCLEOTIDE SEQUENCE</scope>
    <source>
        <strain evidence="2">FC203</strain>
    </source>
</reference>
<dbReference type="InterPro" id="IPR056004">
    <property type="entry name" value="DUF7582"/>
</dbReference>
<accession>A0AAD4E650</accession>